<evidence type="ECO:0000256" key="3">
    <source>
        <dbReference type="ARBA" id="ARBA00023163"/>
    </source>
</evidence>
<evidence type="ECO:0000256" key="1">
    <source>
        <dbReference type="ARBA" id="ARBA00023015"/>
    </source>
</evidence>
<proteinExistence type="predicted"/>
<evidence type="ECO:0000256" key="2">
    <source>
        <dbReference type="ARBA" id="ARBA00023125"/>
    </source>
</evidence>
<dbReference type="PANTHER" id="PTHR24567:SF68">
    <property type="entry name" value="DNA-BINDING TRANSCRIPTIONAL DUAL REGULATOR CRP"/>
    <property type="match status" value="1"/>
</dbReference>
<dbReference type="Proteomes" id="UP000184010">
    <property type="component" value="Unassembled WGS sequence"/>
</dbReference>
<dbReference type="InterPro" id="IPR012318">
    <property type="entry name" value="HTH_CRP"/>
</dbReference>
<sequence>MSYNKEWLCWSSNELNDKIVEKILTTCPVRNYAKGEFIYRQGEKKDVCFLVLKGRIEISSENEDGQRKVFGIREPRCFIGISTLDGSPSLVNAICLEAVEVAVVSAQDINKGDREVLLYLLLSVIQMNKQLTSQLNGQTFDDVENRVENLLVTLSATLGKHEADSVVVTVPLTHQLISEMVGSSRVRVSQIIGELNKSGELVMNRSNYKLLKKSAL</sequence>
<evidence type="ECO:0000313" key="7">
    <source>
        <dbReference type="Proteomes" id="UP000184010"/>
    </source>
</evidence>
<dbReference type="CDD" id="cd00038">
    <property type="entry name" value="CAP_ED"/>
    <property type="match status" value="1"/>
</dbReference>
<dbReference type="SUPFAM" id="SSF51206">
    <property type="entry name" value="cAMP-binding domain-like"/>
    <property type="match status" value="1"/>
</dbReference>
<dbReference type="GO" id="GO:0003700">
    <property type="term" value="F:DNA-binding transcription factor activity"/>
    <property type="evidence" value="ECO:0007669"/>
    <property type="project" value="TreeGrafter"/>
</dbReference>
<keyword evidence="6" id="KW-0418">Kinase</keyword>
<dbReference type="GO" id="GO:0016301">
    <property type="term" value="F:kinase activity"/>
    <property type="evidence" value="ECO:0007669"/>
    <property type="project" value="UniProtKB-KW"/>
</dbReference>
<dbReference type="Gene3D" id="2.60.120.10">
    <property type="entry name" value="Jelly Rolls"/>
    <property type="match status" value="1"/>
</dbReference>
<dbReference type="PROSITE" id="PS50042">
    <property type="entry name" value="CNMP_BINDING_3"/>
    <property type="match status" value="1"/>
</dbReference>
<protein>
    <submittedName>
        <fullName evidence="6">cAMP-binding domain of CRP or a regulatory subunit of cAMP-dependent protein kinases</fullName>
    </submittedName>
</protein>
<dbReference type="InterPro" id="IPR018490">
    <property type="entry name" value="cNMP-bd_dom_sf"/>
</dbReference>
<dbReference type="AlphaFoldDB" id="A0A1M7UK25"/>
<dbReference type="PANTHER" id="PTHR24567">
    <property type="entry name" value="CRP FAMILY TRANSCRIPTIONAL REGULATORY PROTEIN"/>
    <property type="match status" value="1"/>
</dbReference>
<keyword evidence="7" id="KW-1185">Reference proteome</keyword>
<organism evidence="6 7">
    <name type="scientific">Desulfitobacterium chlororespirans DSM 11544</name>
    <dbReference type="NCBI Taxonomy" id="1121395"/>
    <lineage>
        <taxon>Bacteria</taxon>
        <taxon>Bacillati</taxon>
        <taxon>Bacillota</taxon>
        <taxon>Clostridia</taxon>
        <taxon>Eubacteriales</taxon>
        <taxon>Desulfitobacteriaceae</taxon>
        <taxon>Desulfitobacterium</taxon>
    </lineage>
</organism>
<gene>
    <name evidence="6" type="ORF">SAMN02745215_03991</name>
</gene>
<evidence type="ECO:0000259" key="4">
    <source>
        <dbReference type="PROSITE" id="PS50042"/>
    </source>
</evidence>
<feature type="domain" description="HTH crp-type" evidence="5">
    <location>
        <begin position="141"/>
        <end position="214"/>
    </location>
</feature>
<dbReference type="GO" id="GO:0005829">
    <property type="term" value="C:cytosol"/>
    <property type="evidence" value="ECO:0007669"/>
    <property type="project" value="TreeGrafter"/>
</dbReference>
<evidence type="ECO:0000259" key="5">
    <source>
        <dbReference type="PROSITE" id="PS51063"/>
    </source>
</evidence>
<dbReference type="InterPro" id="IPR036388">
    <property type="entry name" value="WH-like_DNA-bd_sf"/>
</dbReference>
<dbReference type="InterPro" id="IPR014710">
    <property type="entry name" value="RmlC-like_jellyroll"/>
</dbReference>
<keyword evidence="3" id="KW-0804">Transcription</keyword>
<dbReference type="PROSITE" id="PS51063">
    <property type="entry name" value="HTH_CRP_2"/>
    <property type="match status" value="1"/>
</dbReference>
<dbReference type="Gene3D" id="1.10.10.10">
    <property type="entry name" value="Winged helix-like DNA-binding domain superfamily/Winged helix DNA-binding domain"/>
    <property type="match status" value="1"/>
</dbReference>
<dbReference type="SUPFAM" id="SSF46785">
    <property type="entry name" value="Winged helix' DNA-binding domain"/>
    <property type="match status" value="1"/>
</dbReference>
<reference evidence="7" key="1">
    <citation type="submission" date="2016-12" db="EMBL/GenBank/DDBJ databases">
        <authorList>
            <person name="Varghese N."/>
            <person name="Submissions S."/>
        </authorList>
    </citation>
    <scope>NUCLEOTIDE SEQUENCE [LARGE SCALE GENOMIC DNA]</scope>
    <source>
        <strain evidence="7">DSM 11544</strain>
    </source>
</reference>
<dbReference type="RefSeq" id="WP_072774201.1">
    <property type="nucleotide sequence ID" value="NZ_FRDN01000013.1"/>
</dbReference>
<dbReference type="Pfam" id="PF13545">
    <property type="entry name" value="HTH_Crp_2"/>
    <property type="match status" value="1"/>
</dbReference>
<dbReference type="InterPro" id="IPR000595">
    <property type="entry name" value="cNMP-bd_dom"/>
</dbReference>
<accession>A0A1M7UK25</accession>
<dbReference type="InterPro" id="IPR050397">
    <property type="entry name" value="Env_Response_Regulators"/>
</dbReference>
<evidence type="ECO:0000313" key="6">
    <source>
        <dbReference type="EMBL" id="SHN83266.1"/>
    </source>
</evidence>
<dbReference type="SMART" id="SM00100">
    <property type="entry name" value="cNMP"/>
    <property type="match status" value="1"/>
</dbReference>
<keyword evidence="1" id="KW-0805">Transcription regulation</keyword>
<keyword evidence="2" id="KW-0238">DNA-binding</keyword>
<keyword evidence="6" id="KW-0808">Transferase</keyword>
<dbReference type="InterPro" id="IPR036390">
    <property type="entry name" value="WH_DNA-bd_sf"/>
</dbReference>
<dbReference type="STRING" id="1121395.SAMN02745215_03991"/>
<name>A0A1M7UK25_9FIRM</name>
<dbReference type="EMBL" id="FRDN01000013">
    <property type="protein sequence ID" value="SHN83266.1"/>
    <property type="molecule type" value="Genomic_DNA"/>
</dbReference>
<dbReference type="SMART" id="SM00419">
    <property type="entry name" value="HTH_CRP"/>
    <property type="match status" value="1"/>
</dbReference>
<dbReference type="Pfam" id="PF00027">
    <property type="entry name" value="cNMP_binding"/>
    <property type="match status" value="1"/>
</dbReference>
<dbReference type="GO" id="GO:0003677">
    <property type="term" value="F:DNA binding"/>
    <property type="evidence" value="ECO:0007669"/>
    <property type="project" value="UniProtKB-KW"/>
</dbReference>
<feature type="domain" description="Cyclic nucleotide-binding" evidence="4">
    <location>
        <begin position="11"/>
        <end position="111"/>
    </location>
</feature>